<accession>A0A0F9H4I1</accession>
<comment type="caution">
    <text evidence="1">The sequence shown here is derived from an EMBL/GenBank/DDBJ whole genome shotgun (WGS) entry which is preliminary data.</text>
</comment>
<dbReference type="EMBL" id="LAZR01016104">
    <property type="protein sequence ID" value="KKM05945.1"/>
    <property type="molecule type" value="Genomic_DNA"/>
</dbReference>
<gene>
    <name evidence="1" type="ORF">LCGC14_1748920</name>
</gene>
<evidence type="ECO:0000313" key="1">
    <source>
        <dbReference type="EMBL" id="KKM05945.1"/>
    </source>
</evidence>
<name>A0A0F9H4I1_9ZZZZ</name>
<proteinExistence type="predicted"/>
<dbReference type="AlphaFoldDB" id="A0A0F9H4I1"/>
<protein>
    <submittedName>
        <fullName evidence="1">Uncharacterized protein</fullName>
    </submittedName>
</protein>
<sequence>MAERETHLLVTGKMFEWLACNPKDWFSLPAIEGGYFTNDVTNVTCKNCKRTDSFRKAFYKQRLQRSPAYFNEDGTRAFGF</sequence>
<reference evidence="1" key="1">
    <citation type="journal article" date="2015" name="Nature">
        <title>Complex archaea that bridge the gap between prokaryotes and eukaryotes.</title>
        <authorList>
            <person name="Spang A."/>
            <person name="Saw J.H."/>
            <person name="Jorgensen S.L."/>
            <person name="Zaremba-Niedzwiedzka K."/>
            <person name="Martijn J."/>
            <person name="Lind A.E."/>
            <person name="van Eijk R."/>
            <person name="Schleper C."/>
            <person name="Guy L."/>
            <person name="Ettema T.J."/>
        </authorList>
    </citation>
    <scope>NUCLEOTIDE SEQUENCE</scope>
</reference>
<organism evidence="1">
    <name type="scientific">marine sediment metagenome</name>
    <dbReference type="NCBI Taxonomy" id="412755"/>
    <lineage>
        <taxon>unclassified sequences</taxon>
        <taxon>metagenomes</taxon>
        <taxon>ecological metagenomes</taxon>
    </lineage>
</organism>